<evidence type="ECO:0000313" key="2">
    <source>
        <dbReference type="Proteomes" id="UP001207294"/>
    </source>
</evidence>
<evidence type="ECO:0000313" key="1">
    <source>
        <dbReference type="EMBL" id="MCV4379998.1"/>
    </source>
</evidence>
<sequence length="64" mass="7727">MVKNKRPKFDNKMIEVHHMYNALDYPQLADKAFNIYPMTRDEHLYRWHGGSFQKIRPKASHSTH</sequence>
<gene>
    <name evidence="1" type="ORF">OH718_25690</name>
</gene>
<protein>
    <submittedName>
        <fullName evidence="1">Uncharacterized protein</fullName>
    </submittedName>
</protein>
<comment type="caution">
    <text evidence="1">The sequence shown here is derived from an EMBL/GenBank/DDBJ whole genome shotgun (WGS) entry which is preliminary data.</text>
</comment>
<accession>A0ABT3C4K3</accession>
<dbReference type="GeneID" id="93564402"/>
<organism evidence="1 2">
    <name type="scientific">Pseudomonas capsici</name>
    <dbReference type="NCBI Taxonomy" id="2810614"/>
    <lineage>
        <taxon>Bacteria</taxon>
        <taxon>Pseudomonadati</taxon>
        <taxon>Pseudomonadota</taxon>
        <taxon>Gammaproteobacteria</taxon>
        <taxon>Pseudomonadales</taxon>
        <taxon>Pseudomonadaceae</taxon>
        <taxon>Pseudomonas</taxon>
    </lineage>
</organism>
<dbReference type="EMBL" id="JAOXML010000043">
    <property type="protein sequence ID" value="MCV4379998.1"/>
    <property type="molecule type" value="Genomic_DNA"/>
</dbReference>
<reference evidence="1 2" key="1">
    <citation type="submission" date="2022-10" db="EMBL/GenBank/DDBJ databases">
        <title>Characterization of Pseudomonas capsici strains from pepper and tomato in Georgia.</title>
        <authorList>
            <person name="Zhao M."/>
            <person name="Dutta B."/>
        </authorList>
    </citation>
    <scope>NUCLEOTIDE SEQUENCE [LARGE SCALE GENOMIC DNA]</scope>
    <source>
        <strain evidence="1 2">Pc20-5</strain>
    </source>
</reference>
<dbReference type="Proteomes" id="UP001207294">
    <property type="component" value="Unassembled WGS sequence"/>
</dbReference>
<keyword evidence="2" id="KW-1185">Reference proteome</keyword>
<name>A0ABT3C4K3_9PSED</name>
<proteinExistence type="predicted"/>
<dbReference type="RefSeq" id="WP_263943517.1">
    <property type="nucleotide sequence ID" value="NZ_JAFGZD010000030.1"/>
</dbReference>